<proteinExistence type="predicted"/>
<dbReference type="AlphaFoldDB" id="A0AAD4R6S7"/>
<evidence type="ECO:0008006" key="3">
    <source>
        <dbReference type="Google" id="ProtNLM"/>
    </source>
</evidence>
<sequence length="272" mass="29177">MLYGPFEKPLANTSEAFLFGDLLSALGVSAQTAMPDGPKPGDDGQPPASIISVVNNGAAVDPAGIATSFLDDNMLSNGGQPNYEGAEQSMNEGIIVITSAEPTEQVSVEVTTPTPVQATNPIASPAPAPVEQKPADTNVPAVKQADEPKKDANPKCADKYPKVICENYRLYGYCDSLKSRLAFYCERTCGMCSDECVNEDSRCTQTEFHCKPEISNIPNSSCQALCGGCEVKLSAEQHEKLKEYLKREANDSSEQKLQHNVWPNAKNVNGKA</sequence>
<accession>A0AAD4R6S7</accession>
<protein>
    <recommendedName>
        <fullName evidence="3">ShKT domain-containing protein</fullName>
    </recommendedName>
</protein>
<comment type="caution">
    <text evidence="1">The sequence shown here is derived from an EMBL/GenBank/DDBJ whole genome shotgun (WGS) entry which is preliminary data.</text>
</comment>
<organism evidence="1 2">
    <name type="scientific">Ditylenchus destructor</name>
    <dbReference type="NCBI Taxonomy" id="166010"/>
    <lineage>
        <taxon>Eukaryota</taxon>
        <taxon>Metazoa</taxon>
        <taxon>Ecdysozoa</taxon>
        <taxon>Nematoda</taxon>
        <taxon>Chromadorea</taxon>
        <taxon>Rhabditida</taxon>
        <taxon>Tylenchina</taxon>
        <taxon>Tylenchomorpha</taxon>
        <taxon>Sphaerularioidea</taxon>
        <taxon>Anguinidae</taxon>
        <taxon>Anguininae</taxon>
        <taxon>Ditylenchus</taxon>
    </lineage>
</organism>
<name>A0AAD4R6S7_9BILA</name>
<dbReference type="Proteomes" id="UP001201812">
    <property type="component" value="Unassembled WGS sequence"/>
</dbReference>
<reference evidence="1" key="1">
    <citation type="submission" date="2022-01" db="EMBL/GenBank/DDBJ databases">
        <title>Genome Sequence Resource for Two Populations of Ditylenchus destructor, the Migratory Endoparasitic Phytonematode.</title>
        <authorList>
            <person name="Zhang H."/>
            <person name="Lin R."/>
            <person name="Xie B."/>
        </authorList>
    </citation>
    <scope>NUCLEOTIDE SEQUENCE</scope>
    <source>
        <strain evidence="1">BazhouSP</strain>
    </source>
</reference>
<keyword evidence="2" id="KW-1185">Reference proteome</keyword>
<evidence type="ECO:0000313" key="1">
    <source>
        <dbReference type="EMBL" id="KAI1714006.1"/>
    </source>
</evidence>
<dbReference type="EMBL" id="JAKKPZ010000014">
    <property type="protein sequence ID" value="KAI1714006.1"/>
    <property type="molecule type" value="Genomic_DNA"/>
</dbReference>
<evidence type="ECO:0000313" key="2">
    <source>
        <dbReference type="Proteomes" id="UP001201812"/>
    </source>
</evidence>
<gene>
    <name evidence="1" type="ORF">DdX_08896</name>
</gene>